<accession>A0ABW6RSB5</accession>
<dbReference type="Proteomes" id="UP001601992">
    <property type="component" value="Unassembled WGS sequence"/>
</dbReference>
<sequence>MAKLTEGQRAERAAKRRFREALEAEDRAIRERERDARWEREDTRLTWEEVQQGISCRGCGKTIMDGLGEFPPRMHETPEQTAAREADEAAYRERHSGCKAHRWSVQGSRTIHCGWCCPPPPFNPAKAAELAQLIRNLSRHPALEHEYVTWRLSLTCGHVADKRARQSNHTYSSSTLDCAECGAVRGIVDKMQLPRSGVAVRH</sequence>
<gene>
    <name evidence="1" type="ORF">ACFYXQ_03850</name>
</gene>
<evidence type="ECO:0008006" key="3">
    <source>
        <dbReference type="Google" id="ProtNLM"/>
    </source>
</evidence>
<keyword evidence="2" id="KW-1185">Reference proteome</keyword>
<dbReference type="EMBL" id="JBIAQY010000001">
    <property type="protein sequence ID" value="MFF3566897.1"/>
    <property type="molecule type" value="Genomic_DNA"/>
</dbReference>
<proteinExistence type="predicted"/>
<dbReference type="RefSeq" id="WP_387402570.1">
    <property type="nucleotide sequence ID" value="NZ_JBIAQY010000001.1"/>
</dbReference>
<protein>
    <recommendedName>
        <fullName evidence="3">Recombination endonuclease VII</fullName>
    </recommendedName>
</protein>
<evidence type="ECO:0000313" key="1">
    <source>
        <dbReference type="EMBL" id="MFF3566897.1"/>
    </source>
</evidence>
<comment type="caution">
    <text evidence="1">The sequence shown here is derived from an EMBL/GenBank/DDBJ whole genome shotgun (WGS) entry which is preliminary data.</text>
</comment>
<name>A0ABW6RSB5_9NOCA</name>
<organism evidence="1 2">
    <name type="scientific">Nocardia jiangxiensis</name>
    <dbReference type="NCBI Taxonomy" id="282685"/>
    <lineage>
        <taxon>Bacteria</taxon>
        <taxon>Bacillati</taxon>
        <taxon>Actinomycetota</taxon>
        <taxon>Actinomycetes</taxon>
        <taxon>Mycobacteriales</taxon>
        <taxon>Nocardiaceae</taxon>
        <taxon>Nocardia</taxon>
    </lineage>
</organism>
<evidence type="ECO:0000313" key="2">
    <source>
        <dbReference type="Proteomes" id="UP001601992"/>
    </source>
</evidence>
<reference evidence="1 2" key="1">
    <citation type="submission" date="2024-10" db="EMBL/GenBank/DDBJ databases">
        <title>The Natural Products Discovery Center: Release of the First 8490 Sequenced Strains for Exploring Actinobacteria Biosynthetic Diversity.</title>
        <authorList>
            <person name="Kalkreuter E."/>
            <person name="Kautsar S.A."/>
            <person name="Yang D."/>
            <person name="Bader C.D."/>
            <person name="Teijaro C.N."/>
            <person name="Fluegel L."/>
            <person name="Davis C.M."/>
            <person name="Simpson J.R."/>
            <person name="Lauterbach L."/>
            <person name="Steele A.D."/>
            <person name="Gui C."/>
            <person name="Meng S."/>
            <person name="Li G."/>
            <person name="Viehrig K."/>
            <person name="Ye F."/>
            <person name="Su P."/>
            <person name="Kiefer A.F."/>
            <person name="Nichols A."/>
            <person name="Cepeda A.J."/>
            <person name="Yan W."/>
            <person name="Fan B."/>
            <person name="Jiang Y."/>
            <person name="Adhikari A."/>
            <person name="Zheng C.-J."/>
            <person name="Schuster L."/>
            <person name="Cowan T.M."/>
            <person name="Smanski M.J."/>
            <person name="Chevrette M.G."/>
            <person name="De Carvalho L.P.S."/>
            <person name="Shen B."/>
        </authorList>
    </citation>
    <scope>NUCLEOTIDE SEQUENCE [LARGE SCALE GENOMIC DNA]</scope>
    <source>
        <strain evidence="1 2">NPDC002593</strain>
    </source>
</reference>